<gene>
    <name evidence="7" type="ORF">PR048_023939</name>
</gene>
<name>A0ABQ9GVG4_9NEOP</name>
<dbReference type="PROSITE" id="PS50835">
    <property type="entry name" value="IG_LIKE"/>
    <property type="match status" value="1"/>
</dbReference>
<dbReference type="Pfam" id="PF08205">
    <property type="entry name" value="C2-set_2"/>
    <property type="match status" value="1"/>
</dbReference>
<dbReference type="Gene3D" id="2.60.40.10">
    <property type="entry name" value="Immunoglobulins"/>
    <property type="match status" value="2"/>
</dbReference>
<evidence type="ECO:0000313" key="8">
    <source>
        <dbReference type="Proteomes" id="UP001159363"/>
    </source>
</evidence>
<organism evidence="7 8">
    <name type="scientific">Dryococelus australis</name>
    <dbReference type="NCBI Taxonomy" id="614101"/>
    <lineage>
        <taxon>Eukaryota</taxon>
        <taxon>Metazoa</taxon>
        <taxon>Ecdysozoa</taxon>
        <taxon>Arthropoda</taxon>
        <taxon>Hexapoda</taxon>
        <taxon>Insecta</taxon>
        <taxon>Pterygota</taxon>
        <taxon>Neoptera</taxon>
        <taxon>Polyneoptera</taxon>
        <taxon>Phasmatodea</taxon>
        <taxon>Verophasmatodea</taxon>
        <taxon>Anareolatae</taxon>
        <taxon>Phasmatidae</taxon>
        <taxon>Eurycanthinae</taxon>
        <taxon>Dryococelus</taxon>
    </lineage>
</organism>
<feature type="domain" description="Ig-like" evidence="6">
    <location>
        <begin position="106"/>
        <end position="156"/>
    </location>
</feature>
<evidence type="ECO:0000256" key="1">
    <source>
        <dbReference type="ARBA" id="ARBA00004479"/>
    </source>
</evidence>
<dbReference type="InterPro" id="IPR007110">
    <property type="entry name" value="Ig-like_dom"/>
</dbReference>
<evidence type="ECO:0000256" key="3">
    <source>
        <dbReference type="ARBA" id="ARBA00023157"/>
    </source>
</evidence>
<dbReference type="SUPFAM" id="SSF48726">
    <property type="entry name" value="Immunoglobulin"/>
    <property type="match status" value="1"/>
</dbReference>
<dbReference type="InterPro" id="IPR051275">
    <property type="entry name" value="Cell_adhesion_signaling"/>
</dbReference>
<protein>
    <recommendedName>
        <fullName evidence="6">Ig-like domain-containing protein</fullName>
    </recommendedName>
</protein>
<evidence type="ECO:0000313" key="7">
    <source>
        <dbReference type="EMBL" id="KAJ8876031.1"/>
    </source>
</evidence>
<dbReference type="Proteomes" id="UP001159363">
    <property type="component" value="Chromosome 8"/>
</dbReference>
<keyword evidence="8" id="KW-1185">Reference proteome</keyword>
<accession>A0ABQ9GVG4</accession>
<dbReference type="InterPro" id="IPR036179">
    <property type="entry name" value="Ig-like_dom_sf"/>
</dbReference>
<comment type="caution">
    <text evidence="7">The sequence shown here is derived from an EMBL/GenBank/DDBJ whole genome shotgun (WGS) entry which is preliminary data.</text>
</comment>
<evidence type="ECO:0000259" key="6">
    <source>
        <dbReference type="PROSITE" id="PS50835"/>
    </source>
</evidence>
<dbReference type="EMBL" id="JARBHB010000009">
    <property type="protein sequence ID" value="KAJ8876031.1"/>
    <property type="molecule type" value="Genomic_DNA"/>
</dbReference>
<dbReference type="InterPro" id="IPR013783">
    <property type="entry name" value="Ig-like_fold"/>
</dbReference>
<sequence>MPADTLYHCSAMRALPVAFYPPHIDNCFSSVIPGFPRYSVLGDSRSGIYNLKVSNATLEDDAEFQCQVGPARFNNPIRANARLSVICKCTQHVAEINVFFELLAPPSSIEIVNHAPNSKIEIRENEEFPLECLVKNAKPAAKIAWYRGSVELKLGK</sequence>
<dbReference type="PANTHER" id="PTHR11640">
    <property type="entry name" value="NEPHRIN"/>
    <property type="match status" value="1"/>
</dbReference>
<keyword evidence="4" id="KW-0325">Glycoprotein</keyword>
<evidence type="ECO:0000256" key="4">
    <source>
        <dbReference type="ARBA" id="ARBA00023180"/>
    </source>
</evidence>
<keyword evidence="3" id="KW-1015">Disulfide bond</keyword>
<reference evidence="7 8" key="1">
    <citation type="submission" date="2023-02" db="EMBL/GenBank/DDBJ databases">
        <title>LHISI_Scaffold_Assembly.</title>
        <authorList>
            <person name="Stuart O.P."/>
            <person name="Cleave R."/>
            <person name="Magrath M.J.L."/>
            <person name="Mikheyev A.S."/>
        </authorList>
    </citation>
    <scope>NUCLEOTIDE SEQUENCE [LARGE SCALE GENOMIC DNA]</scope>
    <source>
        <strain evidence="7">Daus_M_001</strain>
        <tissue evidence="7">Leg muscle</tissue>
    </source>
</reference>
<evidence type="ECO:0000256" key="2">
    <source>
        <dbReference type="ARBA" id="ARBA00023136"/>
    </source>
</evidence>
<keyword evidence="5" id="KW-0393">Immunoglobulin domain</keyword>
<dbReference type="InterPro" id="IPR013162">
    <property type="entry name" value="CD80_C2-set"/>
</dbReference>
<keyword evidence="2" id="KW-0472">Membrane</keyword>
<dbReference type="PANTHER" id="PTHR11640:SF136">
    <property type="entry name" value="NEPHRIN"/>
    <property type="match status" value="1"/>
</dbReference>
<comment type="subcellular location">
    <subcellularLocation>
        <location evidence="1">Membrane</location>
        <topology evidence="1">Single-pass type I membrane protein</topology>
    </subcellularLocation>
</comment>
<evidence type="ECO:0000256" key="5">
    <source>
        <dbReference type="ARBA" id="ARBA00023319"/>
    </source>
</evidence>
<proteinExistence type="predicted"/>